<accession>A0ABN9SAK5</accession>
<reference evidence="2" key="1">
    <citation type="submission" date="2023-10" db="EMBL/GenBank/DDBJ databases">
        <authorList>
            <person name="Chen Y."/>
            <person name="Shah S."/>
            <person name="Dougan E. K."/>
            <person name="Thang M."/>
            <person name="Chan C."/>
        </authorList>
    </citation>
    <scope>NUCLEOTIDE SEQUENCE [LARGE SCALE GENOMIC DNA]</scope>
</reference>
<name>A0ABN9SAK5_9DINO</name>
<sequence>MRREGQEREEQQEQHSRWISNSRARPAQAHDSTRLMQLAGNQPSAPVRGGGSPETGDQPSSQTPEKPQD</sequence>
<evidence type="ECO:0000256" key="1">
    <source>
        <dbReference type="SAM" id="MobiDB-lite"/>
    </source>
</evidence>
<feature type="compositionally biased region" description="Basic and acidic residues" evidence="1">
    <location>
        <begin position="1"/>
        <end position="16"/>
    </location>
</feature>
<evidence type="ECO:0000313" key="3">
    <source>
        <dbReference type="Proteomes" id="UP001189429"/>
    </source>
</evidence>
<gene>
    <name evidence="2" type="ORF">PCOR1329_LOCUS26955</name>
</gene>
<evidence type="ECO:0000313" key="2">
    <source>
        <dbReference type="EMBL" id="CAK0827402.1"/>
    </source>
</evidence>
<protein>
    <submittedName>
        <fullName evidence="2">Uncharacterized protein</fullName>
    </submittedName>
</protein>
<dbReference type="Proteomes" id="UP001189429">
    <property type="component" value="Unassembled WGS sequence"/>
</dbReference>
<organism evidence="2 3">
    <name type="scientific">Prorocentrum cordatum</name>
    <dbReference type="NCBI Taxonomy" id="2364126"/>
    <lineage>
        <taxon>Eukaryota</taxon>
        <taxon>Sar</taxon>
        <taxon>Alveolata</taxon>
        <taxon>Dinophyceae</taxon>
        <taxon>Prorocentrales</taxon>
        <taxon>Prorocentraceae</taxon>
        <taxon>Prorocentrum</taxon>
    </lineage>
</organism>
<feature type="compositionally biased region" description="Polar residues" evidence="1">
    <location>
        <begin position="55"/>
        <end position="69"/>
    </location>
</feature>
<comment type="caution">
    <text evidence="2">The sequence shown here is derived from an EMBL/GenBank/DDBJ whole genome shotgun (WGS) entry which is preliminary data.</text>
</comment>
<proteinExistence type="predicted"/>
<dbReference type="EMBL" id="CAUYUJ010009669">
    <property type="protein sequence ID" value="CAK0827402.1"/>
    <property type="molecule type" value="Genomic_DNA"/>
</dbReference>
<keyword evidence="3" id="KW-1185">Reference proteome</keyword>
<feature type="region of interest" description="Disordered" evidence="1">
    <location>
        <begin position="1"/>
        <end position="69"/>
    </location>
</feature>